<evidence type="ECO:0000259" key="6">
    <source>
        <dbReference type="PROSITE" id="PS51186"/>
    </source>
</evidence>
<keyword evidence="9" id="KW-1185">Reference proteome</keyword>
<dbReference type="PROSITE" id="PS51649">
    <property type="entry name" value="NPH3"/>
    <property type="match status" value="1"/>
</dbReference>
<dbReference type="Pfam" id="PF00651">
    <property type="entry name" value="BTB"/>
    <property type="match status" value="1"/>
</dbReference>
<dbReference type="PROSITE" id="PS51186">
    <property type="entry name" value="GNAT"/>
    <property type="match status" value="1"/>
</dbReference>
<evidence type="ECO:0000259" key="7">
    <source>
        <dbReference type="PROSITE" id="PS51649"/>
    </source>
</evidence>
<dbReference type="Pfam" id="PF03000">
    <property type="entry name" value="NPH3"/>
    <property type="match status" value="1"/>
</dbReference>
<dbReference type="PANTHER" id="PTHR32370">
    <property type="entry name" value="OS12G0117600 PROTEIN"/>
    <property type="match status" value="1"/>
</dbReference>
<evidence type="ECO:0000313" key="9">
    <source>
        <dbReference type="Proteomes" id="UP000834106"/>
    </source>
</evidence>
<dbReference type="CDD" id="cd04301">
    <property type="entry name" value="NAT_SF"/>
    <property type="match status" value="1"/>
</dbReference>
<proteinExistence type="inferred from homology"/>
<keyword evidence="4" id="KW-0175">Coiled coil</keyword>
<dbReference type="GO" id="GO:0016747">
    <property type="term" value="F:acyltransferase activity, transferring groups other than amino-acyl groups"/>
    <property type="evidence" value="ECO:0007669"/>
    <property type="project" value="InterPro"/>
</dbReference>
<dbReference type="SUPFAM" id="SSF54695">
    <property type="entry name" value="POZ domain"/>
    <property type="match status" value="1"/>
</dbReference>
<evidence type="ECO:0000256" key="3">
    <source>
        <dbReference type="PROSITE-ProRule" id="PRU00982"/>
    </source>
</evidence>
<dbReference type="Gene3D" id="3.40.630.30">
    <property type="match status" value="1"/>
</dbReference>
<reference evidence="8" key="1">
    <citation type="submission" date="2023-05" db="EMBL/GenBank/DDBJ databases">
        <authorList>
            <person name="Huff M."/>
        </authorList>
    </citation>
    <scope>NUCLEOTIDE SEQUENCE</scope>
</reference>
<sequence>MQTIPTLSSFSIGLSLYFKKNPFPSFSKISLSSPPHGSALCRASQVADLFPIVSPEIVVREARLEDCWEVAETHCSSFFPKFRFPYDYLLRINRAIGMLFGYSIPNGCKRTCLVAVIGSSDQDAFFSGNDFKIGVFDGMFSLNKGYVAGILTVDTIANFLPRKGPLQQRRTGIAYISNVAVRERHRRKGIAKRLIAKAEVTARSWGCHAIALHSDLNDPGVTKLYKGQGFKCIKVPEGANWPHPRSSCVFQFNFMMKRLNPPINYQETLHCKASIMAKVVRPMKSTLRYSMACMKLGSKADVFYLDGKTWLCSTGLPSDIRIEVGEISFHLHKFPLLSRSRLLERLIQELSENVKCEEETKSVLQLYDLPGGAKSFLLIAKFFYSVRVELTAVNVVSLRCASEYLQMTEDYGEGNLIALTESFLNDVFESWVDSIKALKTCEEFLPLTEELHIVRRCIDSLAAKACTDPSLLSWPVSGRCATQSQVDSSLWNRINSTSKQDPMTDDWWHEDVASLELPLFKRLILAVGSKGMSPERIAGSIMFYAKRHLPLHGRKSSFQNCNLSNISEANHRTLLEEIVELLPNQKGIIPTKFLLKLLRTSMILHASPSCRENLERGIGAQLDQAVLEDLLIPNTGYSVETLYDIDSIQRIVGHFMSMDQEETDSTSNSFVDEDQFARDSYSLAPMTMVANLVDSYLAEVAPDVNLKLTEFLSLAAIIPDYARSLHDGIYRAIDIYLKAHPWLTDSEKEQLCRVMNFQKFSVEASTHAAQNERLPLRVIIQVLFFEQLRLRTSVAGCFYVSDNLENSQNLCGNIVPTNDCIPMSSLRNEILTFDDMRDRVSELEKECTNMKEEMEKLVKTKGSWSNFFRKFSLKLKAKSSDQETENAPSNGESMRLF</sequence>
<gene>
    <name evidence="8" type="ORF">FPE_LOCUS1979</name>
</gene>
<dbReference type="SUPFAM" id="SSF55729">
    <property type="entry name" value="Acyl-CoA N-acyltransferases (Nat)"/>
    <property type="match status" value="1"/>
</dbReference>
<dbReference type="PROSITE" id="PS50097">
    <property type="entry name" value="BTB"/>
    <property type="match status" value="1"/>
</dbReference>
<dbReference type="InterPro" id="IPR027356">
    <property type="entry name" value="NPH3_dom"/>
</dbReference>
<dbReference type="Proteomes" id="UP000834106">
    <property type="component" value="Chromosome 1"/>
</dbReference>
<evidence type="ECO:0000256" key="4">
    <source>
        <dbReference type="SAM" id="Coils"/>
    </source>
</evidence>
<evidence type="ECO:0000256" key="1">
    <source>
        <dbReference type="ARBA" id="ARBA00004906"/>
    </source>
</evidence>
<feature type="domain" description="N-acetyltransferase" evidence="6">
    <location>
        <begin position="57"/>
        <end position="261"/>
    </location>
</feature>
<name>A0AAD1YQJ3_9LAMI</name>
<comment type="pathway">
    <text evidence="1">Protein modification; protein ubiquitination.</text>
</comment>
<protein>
    <submittedName>
        <fullName evidence="8">Uncharacterized protein</fullName>
    </submittedName>
</protein>
<dbReference type="InterPro" id="IPR043454">
    <property type="entry name" value="NPH3/RPT2-like"/>
</dbReference>
<dbReference type="InterPro" id="IPR016181">
    <property type="entry name" value="Acyl_CoA_acyltransferase"/>
</dbReference>
<organism evidence="8 9">
    <name type="scientific">Fraxinus pennsylvanica</name>
    <dbReference type="NCBI Taxonomy" id="56036"/>
    <lineage>
        <taxon>Eukaryota</taxon>
        <taxon>Viridiplantae</taxon>
        <taxon>Streptophyta</taxon>
        <taxon>Embryophyta</taxon>
        <taxon>Tracheophyta</taxon>
        <taxon>Spermatophyta</taxon>
        <taxon>Magnoliopsida</taxon>
        <taxon>eudicotyledons</taxon>
        <taxon>Gunneridae</taxon>
        <taxon>Pentapetalae</taxon>
        <taxon>asterids</taxon>
        <taxon>lamiids</taxon>
        <taxon>Lamiales</taxon>
        <taxon>Oleaceae</taxon>
        <taxon>Oleeae</taxon>
        <taxon>Fraxinus</taxon>
    </lineage>
</organism>
<feature type="coiled-coil region" evidence="4">
    <location>
        <begin position="826"/>
        <end position="860"/>
    </location>
</feature>
<keyword evidence="2" id="KW-0833">Ubl conjugation pathway</keyword>
<evidence type="ECO:0000256" key="2">
    <source>
        <dbReference type="ARBA" id="ARBA00022786"/>
    </source>
</evidence>
<dbReference type="InterPro" id="IPR000210">
    <property type="entry name" value="BTB/POZ_dom"/>
</dbReference>
<dbReference type="Pfam" id="PF00583">
    <property type="entry name" value="Acetyltransf_1"/>
    <property type="match status" value="1"/>
</dbReference>
<dbReference type="Gene3D" id="3.30.710.10">
    <property type="entry name" value="Potassium Channel Kv1.1, Chain A"/>
    <property type="match status" value="1"/>
</dbReference>
<accession>A0AAD1YQJ3</accession>
<evidence type="ECO:0000259" key="5">
    <source>
        <dbReference type="PROSITE" id="PS50097"/>
    </source>
</evidence>
<evidence type="ECO:0000313" key="8">
    <source>
        <dbReference type="EMBL" id="CAI9754548.1"/>
    </source>
</evidence>
<feature type="domain" description="NPH3" evidence="7">
    <location>
        <begin position="506"/>
        <end position="789"/>
    </location>
</feature>
<dbReference type="InterPro" id="IPR011333">
    <property type="entry name" value="SKP1/BTB/POZ_sf"/>
</dbReference>
<dbReference type="EMBL" id="OU503036">
    <property type="protein sequence ID" value="CAI9754548.1"/>
    <property type="molecule type" value="Genomic_DNA"/>
</dbReference>
<feature type="domain" description="BTB" evidence="5">
    <location>
        <begin position="318"/>
        <end position="392"/>
    </location>
</feature>
<dbReference type="AlphaFoldDB" id="A0AAD1YQJ3"/>
<dbReference type="InterPro" id="IPR000182">
    <property type="entry name" value="GNAT_dom"/>
</dbReference>
<comment type="similarity">
    <text evidence="3">Belongs to the NPH3 family.</text>
</comment>